<dbReference type="CDD" id="cd00170">
    <property type="entry name" value="SEC14"/>
    <property type="match status" value="1"/>
</dbReference>
<dbReference type="EMBL" id="HBUF01535096">
    <property type="protein sequence ID" value="CAG6753052.1"/>
    <property type="molecule type" value="Transcribed_RNA"/>
</dbReference>
<dbReference type="EMBL" id="HBUF01535098">
    <property type="protein sequence ID" value="CAG6753054.1"/>
    <property type="molecule type" value="Transcribed_RNA"/>
</dbReference>
<dbReference type="InterPro" id="IPR036865">
    <property type="entry name" value="CRAL-TRIO_dom_sf"/>
</dbReference>
<dbReference type="PRINTS" id="PR00180">
    <property type="entry name" value="CRETINALDHBP"/>
</dbReference>
<dbReference type="SUPFAM" id="SSF46938">
    <property type="entry name" value="CRAL/TRIO N-terminal domain"/>
    <property type="match status" value="1"/>
</dbReference>
<dbReference type="EMBL" id="HBUF01535099">
    <property type="protein sequence ID" value="CAG6753055.1"/>
    <property type="molecule type" value="Transcribed_RNA"/>
</dbReference>
<accession>A0A8D8V3J4</accession>
<dbReference type="SMART" id="SM00516">
    <property type="entry name" value="SEC14"/>
    <property type="match status" value="1"/>
</dbReference>
<dbReference type="EMBL" id="HBUF01103259">
    <property type="protein sequence ID" value="CAG6638614.1"/>
    <property type="molecule type" value="Transcribed_RNA"/>
</dbReference>
<dbReference type="EMBL" id="HBUF01355489">
    <property type="protein sequence ID" value="CAG6717152.1"/>
    <property type="molecule type" value="Transcribed_RNA"/>
</dbReference>
<dbReference type="AlphaFoldDB" id="A0A8D8V3J4"/>
<proteinExistence type="predicted"/>
<name>A0A8D8V3J4_9HEMI</name>
<sequence length="283" mass="32872">MIFQYNTEAEYAGFGAPTRPPVYLKRPKTRPPKEEALTKMKTLMKSRDNADLLEHLTNDNFLSRFLYTRKMNAEASVHLLERYLQFRQIHPEIFVSLSVEDPFVQMCLRNRFPGVLPDRDRNGRCVLFLSLRKWSRHLFSLEAMFKALLLLMDSLQNDTKVQYSGFVFLIDWNQSSIYVNPKQLKTLIEGLQDCYPARFKAIHFVNQPVQVDVLLTLVKPFLKEKTRDKIFVHGSNLSSLYEHIPQSILPDESFNGSVPVNTCIQDELIVPPGPVTRQKLRIV</sequence>
<dbReference type="PROSITE" id="PS50191">
    <property type="entry name" value="CRAL_TRIO"/>
    <property type="match status" value="1"/>
</dbReference>
<dbReference type="Pfam" id="PF00650">
    <property type="entry name" value="CRAL_TRIO"/>
    <property type="match status" value="1"/>
</dbReference>
<evidence type="ECO:0000313" key="2">
    <source>
        <dbReference type="EMBL" id="CAG6717158.1"/>
    </source>
</evidence>
<dbReference type="InterPro" id="IPR036273">
    <property type="entry name" value="CRAL/TRIO_N_dom_sf"/>
</dbReference>
<dbReference type="PANTHER" id="PTHR10174:SF208">
    <property type="entry name" value="CRAL-TRIO DOMAIN-CONTAINING PROTEIN DDB_G0278031"/>
    <property type="match status" value="1"/>
</dbReference>
<dbReference type="EMBL" id="HBUF01103258">
    <property type="protein sequence ID" value="CAG6638613.1"/>
    <property type="molecule type" value="Transcribed_RNA"/>
</dbReference>
<dbReference type="PANTHER" id="PTHR10174">
    <property type="entry name" value="ALPHA-TOCOPHEROL TRANSFER PROTEIN-RELATED"/>
    <property type="match status" value="1"/>
</dbReference>
<protein>
    <submittedName>
        <fullName evidence="2">Clavesin-1</fullName>
    </submittedName>
</protein>
<dbReference type="Gene3D" id="3.40.525.10">
    <property type="entry name" value="CRAL-TRIO lipid binding domain"/>
    <property type="match status" value="1"/>
</dbReference>
<dbReference type="GO" id="GO:0016020">
    <property type="term" value="C:membrane"/>
    <property type="evidence" value="ECO:0007669"/>
    <property type="project" value="TreeGrafter"/>
</dbReference>
<dbReference type="EMBL" id="HBUF01355492">
    <property type="protein sequence ID" value="CAG6717158.1"/>
    <property type="molecule type" value="Transcribed_RNA"/>
</dbReference>
<dbReference type="EMBL" id="HBUF01535097">
    <property type="protein sequence ID" value="CAG6753053.1"/>
    <property type="molecule type" value="Transcribed_RNA"/>
</dbReference>
<dbReference type="GO" id="GO:1902936">
    <property type="term" value="F:phosphatidylinositol bisphosphate binding"/>
    <property type="evidence" value="ECO:0007669"/>
    <property type="project" value="TreeGrafter"/>
</dbReference>
<dbReference type="Gene3D" id="1.10.8.20">
    <property type="entry name" value="N-terminal domain of phosphatidylinositol transfer protein sec14p"/>
    <property type="match status" value="1"/>
</dbReference>
<dbReference type="EMBL" id="HBUF01195669">
    <property type="protein sequence ID" value="CAG6659961.1"/>
    <property type="molecule type" value="Transcribed_RNA"/>
</dbReference>
<feature type="domain" description="CRAL-TRIO" evidence="1">
    <location>
        <begin position="104"/>
        <end position="262"/>
    </location>
</feature>
<dbReference type="EMBL" id="HBUF01355491">
    <property type="protein sequence ID" value="CAG6717156.1"/>
    <property type="molecule type" value="Transcribed_RNA"/>
</dbReference>
<evidence type="ECO:0000259" key="1">
    <source>
        <dbReference type="PROSITE" id="PS50191"/>
    </source>
</evidence>
<organism evidence="2">
    <name type="scientific">Cacopsylla melanoneura</name>
    <dbReference type="NCBI Taxonomy" id="428564"/>
    <lineage>
        <taxon>Eukaryota</taxon>
        <taxon>Metazoa</taxon>
        <taxon>Ecdysozoa</taxon>
        <taxon>Arthropoda</taxon>
        <taxon>Hexapoda</taxon>
        <taxon>Insecta</taxon>
        <taxon>Pterygota</taxon>
        <taxon>Neoptera</taxon>
        <taxon>Paraneoptera</taxon>
        <taxon>Hemiptera</taxon>
        <taxon>Sternorrhyncha</taxon>
        <taxon>Psylloidea</taxon>
        <taxon>Psyllidae</taxon>
        <taxon>Psyllinae</taxon>
        <taxon>Cacopsylla</taxon>
    </lineage>
</organism>
<dbReference type="InterPro" id="IPR001251">
    <property type="entry name" value="CRAL-TRIO_dom"/>
</dbReference>
<dbReference type="EMBL" id="HBUF01355490">
    <property type="protein sequence ID" value="CAG6717154.1"/>
    <property type="molecule type" value="Transcribed_RNA"/>
</dbReference>
<reference evidence="2" key="1">
    <citation type="submission" date="2021-05" db="EMBL/GenBank/DDBJ databases">
        <authorList>
            <person name="Alioto T."/>
            <person name="Alioto T."/>
            <person name="Gomez Garrido J."/>
        </authorList>
    </citation>
    <scope>NUCLEOTIDE SEQUENCE</scope>
</reference>
<dbReference type="SUPFAM" id="SSF52087">
    <property type="entry name" value="CRAL/TRIO domain"/>
    <property type="match status" value="1"/>
</dbReference>
<dbReference type="EMBL" id="HBUF01103257">
    <property type="protein sequence ID" value="CAG6638612.1"/>
    <property type="molecule type" value="Transcribed_RNA"/>
</dbReference>